<reference evidence="2" key="1">
    <citation type="submission" date="2022-01" db="EMBL/GenBank/DDBJ databases">
        <title>Genome-Based Taxonomic Classification of the Phylum Actinobacteria.</title>
        <authorList>
            <person name="Gao Y."/>
        </authorList>
    </citation>
    <scope>NUCLEOTIDE SEQUENCE</scope>
    <source>
        <strain evidence="2">KLBMP 8922</strain>
    </source>
</reference>
<dbReference type="EMBL" id="JAKFHA010000014">
    <property type="protein sequence ID" value="MCF2530111.1"/>
    <property type="molecule type" value="Genomic_DNA"/>
</dbReference>
<dbReference type="PRINTS" id="PR00598">
    <property type="entry name" value="HTHMARR"/>
</dbReference>
<dbReference type="GO" id="GO:0003700">
    <property type="term" value="F:DNA-binding transcription factor activity"/>
    <property type="evidence" value="ECO:0007669"/>
    <property type="project" value="InterPro"/>
</dbReference>
<feature type="domain" description="HTH marR-type" evidence="1">
    <location>
        <begin position="37"/>
        <end position="172"/>
    </location>
</feature>
<dbReference type="PANTHER" id="PTHR33164:SF104">
    <property type="entry name" value="TRANSCRIPTIONAL REGULATORY PROTEIN"/>
    <property type="match status" value="1"/>
</dbReference>
<organism evidence="2 3">
    <name type="scientific">Yinghuangia soli</name>
    <dbReference type="NCBI Taxonomy" id="2908204"/>
    <lineage>
        <taxon>Bacteria</taxon>
        <taxon>Bacillati</taxon>
        <taxon>Actinomycetota</taxon>
        <taxon>Actinomycetes</taxon>
        <taxon>Kitasatosporales</taxon>
        <taxon>Streptomycetaceae</taxon>
        <taxon>Yinghuangia</taxon>
    </lineage>
</organism>
<dbReference type="AlphaFoldDB" id="A0AA41Q2H9"/>
<sequence>MQEQTPEQPQAQVQARDAVDDIVDQWARERPDLDLWAMALVGRYNRFQSHVESALREYFSLHGLDFSEFDVLATLRRSGEPYELNARALLKSAMVTSGAITNRVDKLSAKGLVERRPCATDRRAVLIRLTPAGKELIDRTVAGHVRNEENVMSALTPEERVTLDGLLRKLLIAKEGSPQT</sequence>
<dbReference type="SMART" id="SM00347">
    <property type="entry name" value="HTH_MARR"/>
    <property type="match status" value="1"/>
</dbReference>
<dbReference type="PROSITE" id="PS50995">
    <property type="entry name" value="HTH_MARR_2"/>
    <property type="match status" value="1"/>
</dbReference>
<dbReference type="Proteomes" id="UP001165378">
    <property type="component" value="Unassembled WGS sequence"/>
</dbReference>
<name>A0AA41Q2H9_9ACTN</name>
<proteinExistence type="predicted"/>
<evidence type="ECO:0000259" key="1">
    <source>
        <dbReference type="PROSITE" id="PS50995"/>
    </source>
</evidence>
<comment type="caution">
    <text evidence="2">The sequence shown here is derived from an EMBL/GenBank/DDBJ whole genome shotgun (WGS) entry which is preliminary data.</text>
</comment>
<dbReference type="InterPro" id="IPR036390">
    <property type="entry name" value="WH_DNA-bd_sf"/>
</dbReference>
<protein>
    <submittedName>
        <fullName evidence="2">MarR family transcriptional regulator</fullName>
    </submittedName>
</protein>
<keyword evidence="3" id="KW-1185">Reference proteome</keyword>
<gene>
    <name evidence="2" type="ORF">LZ495_23210</name>
</gene>
<dbReference type="Gene3D" id="1.10.10.10">
    <property type="entry name" value="Winged helix-like DNA-binding domain superfamily/Winged helix DNA-binding domain"/>
    <property type="match status" value="1"/>
</dbReference>
<dbReference type="Pfam" id="PF12802">
    <property type="entry name" value="MarR_2"/>
    <property type="match status" value="1"/>
</dbReference>
<dbReference type="RefSeq" id="WP_235054780.1">
    <property type="nucleotide sequence ID" value="NZ_JAKFHA010000014.1"/>
</dbReference>
<accession>A0AA41Q2H9</accession>
<dbReference type="SUPFAM" id="SSF46785">
    <property type="entry name" value="Winged helix' DNA-binding domain"/>
    <property type="match status" value="1"/>
</dbReference>
<dbReference type="InterPro" id="IPR000835">
    <property type="entry name" value="HTH_MarR-typ"/>
</dbReference>
<dbReference type="PANTHER" id="PTHR33164">
    <property type="entry name" value="TRANSCRIPTIONAL REGULATOR, MARR FAMILY"/>
    <property type="match status" value="1"/>
</dbReference>
<evidence type="ECO:0000313" key="3">
    <source>
        <dbReference type="Proteomes" id="UP001165378"/>
    </source>
</evidence>
<dbReference type="InterPro" id="IPR036388">
    <property type="entry name" value="WH-like_DNA-bd_sf"/>
</dbReference>
<evidence type="ECO:0000313" key="2">
    <source>
        <dbReference type="EMBL" id="MCF2530111.1"/>
    </source>
</evidence>
<dbReference type="GO" id="GO:0006950">
    <property type="term" value="P:response to stress"/>
    <property type="evidence" value="ECO:0007669"/>
    <property type="project" value="TreeGrafter"/>
</dbReference>
<dbReference type="InterPro" id="IPR039422">
    <property type="entry name" value="MarR/SlyA-like"/>
</dbReference>